<feature type="transmembrane region" description="Helical" evidence="2">
    <location>
        <begin position="1123"/>
        <end position="1143"/>
    </location>
</feature>
<evidence type="ECO:0000313" key="4">
    <source>
        <dbReference type="Proteomes" id="UP000030763"/>
    </source>
</evidence>
<feature type="compositionally biased region" description="Basic and acidic residues" evidence="1">
    <location>
        <begin position="59"/>
        <end position="75"/>
    </location>
</feature>
<feature type="compositionally biased region" description="Basic residues" evidence="1">
    <location>
        <begin position="79"/>
        <end position="92"/>
    </location>
</feature>
<feature type="transmembrane region" description="Helical" evidence="2">
    <location>
        <begin position="1084"/>
        <end position="1103"/>
    </location>
</feature>
<proteinExistence type="predicted"/>
<keyword evidence="2" id="KW-0472">Membrane</keyword>
<gene>
    <name evidence="3" type="ORF">EMWEY_00009400</name>
</gene>
<evidence type="ECO:0000256" key="2">
    <source>
        <dbReference type="SAM" id="Phobius"/>
    </source>
</evidence>
<name>U6MB24_EIMMA</name>
<feature type="compositionally biased region" description="Polar residues" evidence="1">
    <location>
        <begin position="22"/>
        <end position="32"/>
    </location>
</feature>
<reference evidence="3" key="1">
    <citation type="submission" date="2013-10" db="EMBL/GenBank/DDBJ databases">
        <title>Genomic analysis of the causative agents of coccidiosis in chickens.</title>
        <authorList>
            <person name="Reid A.J."/>
            <person name="Blake D."/>
            <person name="Billington K."/>
            <person name="Browne H."/>
            <person name="Dunn M."/>
            <person name="Hung S."/>
            <person name="Kawahara F."/>
            <person name="Miranda-Saavedra D."/>
            <person name="Mourier T."/>
            <person name="Nagra H."/>
            <person name="Otto T.D."/>
            <person name="Rawlings N."/>
            <person name="Sanchez A."/>
            <person name="Sanders M."/>
            <person name="Subramaniam C."/>
            <person name="Tay Y."/>
            <person name="Dear P."/>
            <person name="Doerig C."/>
            <person name="Gruber A."/>
            <person name="Parkinson J."/>
            <person name="Shirley M."/>
            <person name="Wan K.L."/>
            <person name="Berriman M."/>
            <person name="Tomley F."/>
            <person name="Pain A."/>
        </authorList>
    </citation>
    <scope>NUCLEOTIDE SEQUENCE [LARGE SCALE GENOMIC DNA]</scope>
    <source>
        <strain evidence="3">Weybridge</strain>
    </source>
</reference>
<evidence type="ECO:0000256" key="1">
    <source>
        <dbReference type="SAM" id="MobiDB-lite"/>
    </source>
</evidence>
<keyword evidence="2" id="KW-0812">Transmembrane</keyword>
<accession>U6MB24</accession>
<dbReference type="OrthoDB" id="348002at2759"/>
<feature type="compositionally biased region" description="Polar residues" evidence="1">
    <location>
        <begin position="670"/>
        <end position="685"/>
    </location>
</feature>
<feature type="compositionally biased region" description="Low complexity" evidence="1">
    <location>
        <begin position="203"/>
        <end position="215"/>
    </location>
</feature>
<feature type="transmembrane region" description="Helical" evidence="2">
    <location>
        <begin position="958"/>
        <end position="978"/>
    </location>
</feature>
<feature type="region of interest" description="Disordered" evidence="1">
    <location>
        <begin position="601"/>
        <end position="685"/>
    </location>
</feature>
<dbReference type="RefSeq" id="XP_013337876.1">
    <property type="nucleotide sequence ID" value="XM_013482422.1"/>
</dbReference>
<feature type="compositionally biased region" description="Basic residues" evidence="1">
    <location>
        <begin position="743"/>
        <end position="755"/>
    </location>
</feature>
<keyword evidence="4" id="KW-1185">Reference proteome</keyword>
<feature type="compositionally biased region" description="Low complexity" evidence="1">
    <location>
        <begin position="762"/>
        <end position="771"/>
    </location>
</feature>
<sequence length="1459" mass="158481">MSQLSGRRRVSSPAIAARAWLDTSSPSPSQSPVARAELGSSGRGTESPQTFTVLSLPHSKTDRTKSRDESEDCRGRSGSSRRHGHRRSHSRSRRETQDKRKKEGTVLCPKKRNPEELHCKSASRPPPKKLMSPRRLPPPTFEKILLGLVDGDFTSGNDEVDVFGGKATEQHEPAPLAQQTDEECFSVSVEQTDSIQGDEVRISSSFSPPSSGRSSVGNRYEHHSQQDGVIPEHFLYIPPLRLCGNAAEERRPVPSMMQPTGDEEQASVREDRRHIATLFSLEAAESQAQKARLQEQLRETTPFRLREVGGSSPSQSEGVEIIGPPPGKSKRRERSTLLETIVREHDWESGEQIFEENIRISPEQPQQEETSQGPEILQWHYFASDEEPEGENARSKISEAGTHSPCTSEHRSPMTLDNAAISARADNVPELLPEECSSEEVPGAFDAVWGRSASSSHAAHDSLSKASNQSDNGGDLHDLYSANGAANRMRRMVDFLSGTSLHSEDGEADNGGTHGTVAADKGSDDASSDGKAAVEGLLPGARAAAAESSAVRVEGDHGNAPLLRLGDPEVWEVRYSTADDLSSTGEESPFNYKGVISAGSAVQEGKAQRPSEEQNQTVEFEEEQEMREHAYNTAPRRFEEDQEASPGQFPEEPPSTASREQSGEPMLDSTRMSSYTSTRLHSTGNCEQLRTAADEAAAGPRVTTEVQLAAAADDTRLRSVQSMASDDASTEAAAAGRSFASSHHMRNSASRKRQRTSKDDTAGTSAASSHAGELEAEEWAVARESKCVCSSTAQVMFRENKNGQRFEGSGSEKLLRNGLQVAYTPEAPAGAARAATDAKAEVEATAEKERSWTRDTEPIQIVVLKSSDDAITVEADAWHEGSTFLTHDAENEGVVGQHTSRQSSASLGDGDFAVPFHHYSASIVPSRNPDAATTRSIEVVEAISRAISGWAFGPRLHLLILSCMFLAVWALLLVIYLFDGGRGPRQFVGFAVALSFVLALCTGAVQLTGSLFKWKALKCSLDLDLRERILLSLKVLRPEEEVFHQADGTRECGKLLQLLCNSFVDLLTHGSPGLDVGRTMGRRFIAVNTVAGLGAAAFIAGLVCNGQATDASHRLQIQTADAVAVVAAFLYSILLLSLSYYLATPPTPAAVRRSVEMHSAFQYLWTLKLADFLLDRSAVTPRSVQDLHLPSIDTRRSCAFASTLSPRLFKQKNEPDAISFHTTSNSSQSKYLTAKVVLAHPTDIHLDGFEDLRRGQRVLVKMTSAPEHSNASGSTKASSVAYLNLLWCSSRCALEELRIPLSSGTVQPCDEVAVAGNKRGAASASVLMQHENPQDVMCKLLGMLQDESTDLFMNSRIRRYLSDAGTPLLSASNAYPLVLHIPIRSINSGRRWTCGMRSLNCDIASLISCCTLTNFCKPGRKSIRNADQKATAHVECDEGKDICESVPSRVDGSLKLIFK</sequence>
<feature type="region of interest" description="Disordered" evidence="1">
    <location>
        <begin position="189"/>
        <end position="219"/>
    </location>
</feature>
<dbReference type="EMBL" id="HG722032">
    <property type="protein sequence ID" value="CDJ61226.1"/>
    <property type="molecule type" value="Genomic_DNA"/>
</dbReference>
<reference evidence="3" key="2">
    <citation type="submission" date="2013-10" db="EMBL/GenBank/DDBJ databases">
        <authorList>
            <person name="Aslett M."/>
        </authorList>
    </citation>
    <scope>NUCLEOTIDE SEQUENCE [LARGE SCALE GENOMIC DNA]</scope>
    <source>
        <strain evidence="3">Weybridge</strain>
    </source>
</reference>
<keyword evidence="2" id="KW-1133">Transmembrane helix</keyword>
<feature type="compositionally biased region" description="Basic and acidic residues" evidence="1">
    <location>
        <begin position="93"/>
        <end position="104"/>
    </location>
</feature>
<dbReference type="OMA" id="IVREHDW"/>
<dbReference type="GeneID" id="25334926"/>
<evidence type="ECO:0008006" key="5">
    <source>
        <dbReference type="Google" id="ProtNLM"/>
    </source>
</evidence>
<evidence type="ECO:0000313" key="3">
    <source>
        <dbReference type="EMBL" id="CDJ61226.1"/>
    </source>
</evidence>
<feature type="transmembrane region" description="Helical" evidence="2">
    <location>
        <begin position="990"/>
        <end position="1012"/>
    </location>
</feature>
<dbReference type="VEuPathDB" id="ToxoDB:EMWEY_00009400"/>
<feature type="region of interest" description="Disordered" evidence="1">
    <location>
        <begin position="720"/>
        <end position="774"/>
    </location>
</feature>
<protein>
    <recommendedName>
        <fullName evidence="5">Transmembrane protein</fullName>
    </recommendedName>
</protein>
<feature type="region of interest" description="Disordered" evidence="1">
    <location>
        <begin position="306"/>
        <end position="333"/>
    </location>
</feature>
<feature type="compositionally biased region" description="Polar residues" evidence="1">
    <location>
        <begin position="43"/>
        <end position="53"/>
    </location>
</feature>
<feature type="compositionally biased region" description="Basic residues" evidence="1">
    <location>
        <begin position="1"/>
        <end position="10"/>
    </location>
</feature>
<feature type="compositionally biased region" description="Low complexity" evidence="1">
    <location>
        <begin position="722"/>
        <end position="742"/>
    </location>
</feature>
<feature type="region of interest" description="Disordered" evidence="1">
    <location>
        <begin position="1"/>
        <end position="138"/>
    </location>
</feature>
<feature type="region of interest" description="Disordered" evidence="1">
    <location>
        <begin position="500"/>
        <end position="531"/>
    </location>
</feature>
<feature type="region of interest" description="Disordered" evidence="1">
    <location>
        <begin position="385"/>
        <end position="412"/>
    </location>
</feature>
<organism evidence="3 4">
    <name type="scientific">Eimeria maxima</name>
    <name type="common">Coccidian parasite</name>
    <dbReference type="NCBI Taxonomy" id="5804"/>
    <lineage>
        <taxon>Eukaryota</taxon>
        <taxon>Sar</taxon>
        <taxon>Alveolata</taxon>
        <taxon>Apicomplexa</taxon>
        <taxon>Conoidasida</taxon>
        <taxon>Coccidia</taxon>
        <taxon>Eucoccidiorida</taxon>
        <taxon>Eimeriorina</taxon>
        <taxon>Eimeriidae</taxon>
        <taxon>Eimeria</taxon>
    </lineage>
</organism>
<dbReference type="Proteomes" id="UP000030763">
    <property type="component" value="Unassembled WGS sequence"/>
</dbReference>
<feature type="region of interest" description="Disordered" evidence="1">
    <location>
        <begin position="460"/>
        <end position="479"/>
    </location>
</feature>